<name>A0ABX0ITJ1_9FLAO</name>
<reference evidence="3" key="2">
    <citation type="submission" date="2020-02" db="EMBL/GenBank/DDBJ databases">
        <title>Flavobacterium profundi sp. nov., isolated from a deep-sea seamount.</title>
        <authorList>
            <person name="Zhang D.-C."/>
        </authorList>
    </citation>
    <scope>NUCLEOTIDE SEQUENCE</scope>
    <source>
        <strain evidence="3">EC11</strain>
    </source>
</reference>
<evidence type="ECO:0000313" key="4">
    <source>
        <dbReference type="Proteomes" id="UP000817854"/>
    </source>
</evidence>
<dbReference type="PROSITE" id="PS51257">
    <property type="entry name" value="PROKAR_LIPOPROTEIN"/>
    <property type="match status" value="1"/>
</dbReference>
<gene>
    <name evidence="3" type="ORF">FIA58_015170</name>
</gene>
<comment type="caution">
    <text evidence="3">The sequence shown here is derived from an EMBL/GenBank/DDBJ whole genome shotgun (WGS) entry which is preliminary data.</text>
</comment>
<dbReference type="Proteomes" id="UP000817854">
    <property type="component" value="Unassembled WGS sequence"/>
</dbReference>
<dbReference type="RefSeq" id="WP_140963338.1">
    <property type="nucleotide sequence ID" value="NZ_VEVQ02000010.1"/>
</dbReference>
<dbReference type="InterPro" id="IPR025381">
    <property type="entry name" value="DUF4296"/>
</dbReference>
<organism evidence="3 4">
    <name type="scientific">Flavobacterium jejuense</name>
    <dbReference type="NCBI Taxonomy" id="1544455"/>
    <lineage>
        <taxon>Bacteria</taxon>
        <taxon>Pseudomonadati</taxon>
        <taxon>Bacteroidota</taxon>
        <taxon>Flavobacteriia</taxon>
        <taxon>Flavobacteriales</taxon>
        <taxon>Flavobacteriaceae</taxon>
        <taxon>Flavobacterium</taxon>
    </lineage>
</organism>
<protein>
    <submittedName>
        <fullName evidence="3">DUF4296 domain-containing protein</fullName>
    </submittedName>
</protein>
<feature type="domain" description="DUF4296" evidence="2">
    <location>
        <begin position="23"/>
        <end position="105"/>
    </location>
</feature>
<accession>A0ABX0ITJ1</accession>
<sequence length="143" mass="16851">MKKIVFLLLLASISCNESPVPKPDKLLDEDIMVDILYDTALLQAAEAYLPNRLTENQIRIKNYIYLKYSIDSATYYQNQLYYASDFKKYKRMYKKVTERIVEEKTEIDTLVAEEIRNKPEKPPLERKKITGNNLKDNKDTLSY</sequence>
<dbReference type="Pfam" id="PF14129">
    <property type="entry name" value="DUF4296"/>
    <property type="match status" value="1"/>
</dbReference>
<evidence type="ECO:0000313" key="3">
    <source>
        <dbReference type="EMBL" id="NHN27023.1"/>
    </source>
</evidence>
<proteinExistence type="predicted"/>
<feature type="region of interest" description="Disordered" evidence="1">
    <location>
        <begin position="118"/>
        <end position="143"/>
    </location>
</feature>
<evidence type="ECO:0000259" key="2">
    <source>
        <dbReference type="Pfam" id="PF14129"/>
    </source>
</evidence>
<keyword evidence="4" id="KW-1185">Reference proteome</keyword>
<evidence type="ECO:0000256" key="1">
    <source>
        <dbReference type="SAM" id="MobiDB-lite"/>
    </source>
</evidence>
<dbReference type="EMBL" id="VEVQ02000010">
    <property type="protein sequence ID" value="NHN27023.1"/>
    <property type="molecule type" value="Genomic_DNA"/>
</dbReference>
<feature type="compositionally biased region" description="Basic and acidic residues" evidence="1">
    <location>
        <begin position="118"/>
        <end position="128"/>
    </location>
</feature>
<reference evidence="3" key="1">
    <citation type="submission" date="2019-05" db="EMBL/GenBank/DDBJ databases">
        <authorList>
            <person name="Lianzixin W."/>
        </authorList>
    </citation>
    <scope>NUCLEOTIDE SEQUENCE</scope>
    <source>
        <strain evidence="3">EC11</strain>
    </source>
</reference>